<comment type="caution">
    <text evidence="1">The sequence shown here is derived from an EMBL/GenBank/DDBJ whole genome shotgun (WGS) entry which is preliminary data.</text>
</comment>
<evidence type="ECO:0000313" key="1">
    <source>
        <dbReference type="EMBL" id="GCE29334.1"/>
    </source>
</evidence>
<dbReference type="EMBL" id="BIFT01000002">
    <property type="protein sequence ID" value="GCE29334.1"/>
    <property type="molecule type" value="Genomic_DNA"/>
</dbReference>
<protein>
    <submittedName>
        <fullName evidence="1">Uncharacterized protein</fullName>
    </submittedName>
</protein>
<name>A0A402BDB2_9CHLR</name>
<accession>A0A402BDB2</accession>
<keyword evidence="2" id="KW-1185">Reference proteome</keyword>
<organism evidence="1 2">
    <name type="scientific">Dictyobacter alpinus</name>
    <dbReference type="NCBI Taxonomy" id="2014873"/>
    <lineage>
        <taxon>Bacteria</taxon>
        <taxon>Bacillati</taxon>
        <taxon>Chloroflexota</taxon>
        <taxon>Ktedonobacteria</taxon>
        <taxon>Ktedonobacterales</taxon>
        <taxon>Dictyobacteraceae</taxon>
        <taxon>Dictyobacter</taxon>
    </lineage>
</organism>
<sequence>MYHKKGQKTSFDPYPVRFDPYPRPVVHQFLWKRAMYSRNGPQDTLWFKESATCTHMRQNEDRPDGVRDVKQG</sequence>
<dbReference type="AlphaFoldDB" id="A0A402BDB2"/>
<reference evidence="2" key="1">
    <citation type="submission" date="2018-12" db="EMBL/GenBank/DDBJ databases">
        <title>Tengunoibacter tsumagoiensis gen. nov., sp. nov., Dictyobacter kobayashii sp. nov., D. alpinus sp. nov., and D. joshuensis sp. nov. and description of Dictyobacteraceae fam. nov. within the order Ktedonobacterales isolated from Tengu-no-mugimeshi.</title>
        <authorList>
            <person name="Wang C.M."/>
            <person name="Zheng Y."/>
            <person name="Sakai Y."/>
            <person name="Toyoda A."/>
            <person name="Minakuchi Y."/>
            <person name="Abe K."/>
            <person name="Yokota A."/>
            <person name="Yabe S."/>
        </authorList>
    </citation>
    <scope>NUCLEOTIDE SEQUENCE [LARGE SCALE GENOMIC DNA]</scope>
    <source>
        <strain evidence="2">Uno16</strain>
    </source>
</reference>
<dbReference type="Proteomes" id="UP000287171">
    <property type="component" value="Unassembled WGS sequence"/>
</dbReference>
<proteinExistence type="predicted"/>
<gene>
    <name evidence="1" type="ORF">KDA_48180</name>
</gene>
<evidence type="ECO:0000313" key="2">
    <source>
        <dbReference type="Proteomes" id="UP000287171"/>
    </source>
</evidence>